<evidence type="ECO:0000259" key="1">
    <source>
        <dbReference type="Pfam" id="PF01738"/>
    </source>
</evidence>
<protein>
    <submittedName>
        <fullName evidence="2">Dienelactone hydrolase family protein</fullName>
    </submittedName>
</protein>
<dbReference type="InterPro" id="IPR053145">
    <property type="entry name" value="AB_hydrolase_Est10"/>
</dbReference>
<dbReference type="PANTHER" id="PTHR43265:SF1">
    <property type="entry name" value="ESTERASE ESTD"/>
    <property type="match status" value="1"/>
</dbReference>
<organism evidence="2 3">
    <name type="scientific">Winogradskyella arenosi</name>
    <dbReference type="NCBI Taxonomy" id="533325"/>
    <lineage>
        <taxon>Bacteria</taxon>
        <taxon>Pseudomonadati</taxon>
        <taxon>Bacteroidota</taxon>
        <taxon>Flavobacteriia</taxon>
        <taxon>Flavobacteriales</taxon>
        <taxon>Flavobacteriaceae</taxon>
        <taxon>Winogradskyella</taxon>
    </lineage>
</organism>
<dbReference type="EMBL" id="QPJO01000004">
    <property type="protein sequence ID" value="RCW90843.1"/>
    <property type="molecule type" value="Genomic_DNA"/>
</dbReference>
<feature type="domain" description="Dienelactone hydrolase" evidence="1">
    <location>
        <begin position="248"/>
        <end position="332"/>
    </location>
</feature>
<sequence length="334" mass="38392">MKQILVITIIFLTSNFTVFAQKYSELQNYKHHSVITKNDTINYHTYAKVKTDSLSTILLYIQGSSAISLYQVKKEKGSIVIGTTVPFDLATIPDHFLFVVISRKGFPFSTELDKPFPIPESFFENQTLEYRANQANLVINDLHKTYNKQLDKIIVLGHSEGSDVVAKLGTINKRVTHFGYWSGGGNTQFIDFVTFIRKDVEKGTLTEAQAKIKIDSLFNDLRDIMSHPNATDKFWQGDDNSYKRWSHFSDPPIENLLQINKPLFVAIGTKDQAVALESAYLIPIEFIRNKKDNLTFKAYPNLDHGFEMELENGEFEDHWNDVFQDFLNWVNKTQ</sequence>
<proteinExistence type="predicted"/>
<dbReference type="AlphaFoldDB" id="A0A368ZCS1"/>
<accession>A0A368ZCS1</accession>
<comment type="caution">
    <text evidence="2">The sequence shown here is derived from an EMBL/GenBank/DDBJ whole genome shotgun (WGS) entry which is preliminary data.</text>
</comment>
<evidence type="ECO:0000313" key="2">
    <source>
        <dbReference type="EMBL" id="RCW90843.1"/>
    </source>
</evidence>
<dbReference type="GO" id="GO:0052689">
    <property type="term" value="F:carboxylic ester hydrolase activity"/>
    <property type="evidence" value="ECO:0007669"/>
    <property type="project" value="TreeGrafter"/>
</dbReference>
<dbReference type="RefSeq" id="WP_181858410.1">
    <property type="nucleotide sequence ID" value="NZ_QPJO01000004.1"/>
</dbReference>
<dbReference type="SUPFAM" id="SSF53474">
    <property type="entry name" value="alpha/beta-Hydrolases"/>
    <property type="match status" value="1"/>
</dbReference>
<dbReference type="InterPro" id="IPR029058">
    <property type="entry name" value="AB_hydrolase_fold"/>
</dbReference>
<dbReference type="Gene3D" id="3.40.50.1820">
    <property type="entry name" value="alpha/beta hydrolase"/>
    <property type="match status" value="1"/>
</dbReference>
<reference evidence="2 3" key="1">
    <citation type="submission" date="2018-07" db="EMBL/GenBank/DDBJ databases">
        <title>Genomic Encyclopedia of Type Strains, Phase III (KMG-III): the genomes of soil and plant-associated and newly described type strains.</title>
        <authorList>
            <person name="Whitman W."/>
        </authorList>
    </citation>
    <scope>NUCLEOTIDE SEQUENCE [LARGE SCALE GENOMIC DNA]</scope>
    <source>
        <strain evidence="2 3">CECT 7958</strain>
    </source>
</reference>
<name>A0A368ZCS1_9FLAO</name>
<dbReference type="PANTHER" id="PTHR43265">
    <property type="entry name" value="ESTERASE ESTD"/>
    <property type="match status" value="1"/>
</dbReference>
<dbReference type="InterPro" id="IPR002925">
    <property type="entry name" value="Dienelactn_hydro"/>
</dbReference>
<keyword evidence="3" id="KW-1185">Reference proteome</keyword>
<gene>
    <name evidence="2" type="ORF">DFQ08_104242</name>
</gene>
<dbReference type="Proteomes" id="UP000253436">
    <property type="component" value="Unassembled WGS sequence"/>
</dbReference>
<keyword evidence="2" id="KW-0378">Hydrolase</keyword>
<evidence type="ECO:0000313" key="3">
    <source>
        <dbReference type="Proteomes" id="UP000253436"/>
    </source>
</evidence>
<dbReference type="Pfam" id="PF01738">
    <property type="entry name" value="DLH"/>
    <property type="match status" value="1"/>
</dbReference>